<protein>
    <submittedName>
        <fullName evidence="2">MBL fold metallo-hydrolase</fullName>
    </submittedName>
</protein>
<keyword evidence="3" id="KW-1185">Reference proteome</keyword>
<feature type="domain" description="Metallo-beta-lactamase" evidence="1">
    <location>
        <begin position="39"/>
        <end position="209"/>
    </location>
</feature>
<dbReference type="CDD" id="cd16279">
    <property type="entry name" value="metallo-hydrolase-like_MBL-fold"/>
    <property type="match status" value="1"/>
</dbReference>
<dbReference type="Pfam" id="PF12706">
    <property type="entry name" value="Lactamase_B_2"/>
    <property type="match status" value="1"/>
</dbReference>
<dbReference type="RefSeq" id="WP_138326121.1">
    <property type="nucleotide sequence ID" value="NZ_VCDI01000003.1"/>
</dbReference>
<evidence type="ECO:0000313" key="3">
    <source>
        <dbReference type="Proteomes" id="UP000305654"/>
    </source>
</evidence>
<dbReference type="SUPFAM" id="SSF56281">
    <property type="entry name" value="Metallo-hydrolase/oxidoreductase"/>
    <property type="match status" value="1"/>
</dbReference>
<evidence type="ECO:0000259" key="1">
    <source>
        <dbReference type="SMART" id="SM00849"/>
    </source>
</evidence>
<evidence type="ECO:0000313" key="2">
    <source>
        <dbReference type="EMBL" id="TLU72660.1"/>
    </source>
</evidence>
<dbReference type="InterPro" id="IPR001279">
    <property type="entry name" value="Metallo-B-lactamas"/>
</dbReference>
<dbReference type="AlphaFoldDB" id="A0A5R9J4V6"/>
<name>A0A5R9J4V6_9PROT</name>
<comment type="caution">
    <text evidence="2">The sequence shown here is derived from an EMBL/GenBank/DDBJ whole genome shotgun (WGS) entry which is preliminary data.</text>
</comment>
<dbReference type="PANTHER" id="PTHR42663">
    <property type="entry name" value="HYDROLASE C777.06C-RELATED-RELATED"/>
    <property type="match status" value="1"/>
</dbReference>
<dbReference type="SMART" id="SM00849">
    <property type="entry name" value="Lactamase_B"/>
    <property type="match status" value="1"/>
</dbReference>
<accession>A0A5R9J4V6</accession>
<organism evidence="2 3">
    <name type="scientific">Lichenicoccus roseus</name>
    <dbReference type="NCBI Taxonomy" id="2683649"/>
    <lineage>
        <taxon>Bacteria</taxon>
        <taxon>Pseudomonadati</taxon>
        <taxon>Pseudomonadota</taxon>
        <taxon>Alphaproteobacteria</taxon>
        <taxon>Acetobacterales</taxon>
        <taxon>Acetobacteraceae</taxon>
        <taxon>Lichenicoccus</taxon>
    </lineage>
</organism>
<dbReference type="PANTHER" id="PTHR42663:SF6">
    <property type="entry name" value="HYDROLASE C777.06C-RELATED"/>
    <property type="match status" value="1"/>
</dbReference>
<dbReference type="Proteomes" id="UP000305654">
    <property type="component" value="Unassembled WGS sequence"/>
</dbReference>
<dbReference type="OrthoDB" id="9781189at2"/>
<dbReference type="Gene3D" id="3.60.15.10">
    <property type="entry name" value="Ribonuclease Z/Hydroxyacylglutathione hydrolase-like"/>
    <property type="match status" value="1"/>
</dbReference>
<dbReference type="EMBL" id="VCDI01000003">
    <property type="protein sequence ID" value="TLU72660.1"/>
    <property type="molecule type" value="Genomic_DNA"/>
</dbReference>
<proteinExistence type="predicted"/>
<reference evidence="2 3" key="1">
    <citation type="submission" date="2019-05" db="EMBL/GenBank/DDBJ databases">
        <authorList>
            <person name="Pankratov T."/>
            <person name="Grouzdev D."/>
        </authorList>
    </citation>
    <scope>NUCLEOTIDE SEQUENCE [LARGE SCALE GENOMIC DNA]</scope>
    <source>
        <strain evidence="2 3">KEBCLARHB70R</strain>
    </source>
</reference>
<gene>
    <name evidence="2" type="ORF">FE263_11535</name>
</gene>
<keyword evidence="2" id="KW-0378">Hydrolase</keyword>
<sequence length="260" mass="28461">MRVVILGCGGSAGVPMLGGDTGHGDFGACDPAEPRNRRTRSAIVIEGDDGRRVLVDTGPEMRQQLLACGIGRIDALFYTHAHADHVAGLDDIRGLNRVADRPLEAFGTAQVLGEIQSRFAYAFRPWSPPGFYRPVLQAHPVTPGPAVIEGMQFVLFEQIHGRSITIGLRVGAFAYSTDVMELDESALRSLEGVDTWVVGCFQRAPHPAHAHPELIVRWARQLGIRRTILTHMGTDLDWAWMASNLQPGLEPAFDGMRIHL</sequence>
<dbReference type="InterPro" id="IPR036866">
    <property type="entry name" value="RibonucZ/Hydroxyglut_hydro"/>
</dbReference>
<dbReference type="GO" id="GO:0016787">
    <property type="term" value="F:hydrolase activity"/>
    <property type="evidence" value="ECO:0007669"/>
    <property type="project" value="UniProtKB-KW"/>
</dbReference>